<keyword evidence="1" id="KW-0479">Metal-binding</keyword>
<dbReference type="GO" id="GO:0008270">
    <property type="term" value="F:zinc ion binding"/>
    <property type="evidence" value="ECO:0007669"/>
    <property type="project" value="UniProtKB-KW"/>
</dbReference>
<name>A0AAE8MEV8_9HYPO</name>
<protein>
    <recommendedName>
        <fullName evidence="2">CCHC-type domain-containing protein</fullName>
    </recommendedName>
</protein>
<evidence type="ECO:0000256" key="1">
    <source>
        <dbReference type="PROSITE-ProRule" id="PRU00047"/>
    </source>
</evidence>
<evidence type="ECO:0000313" key="4">
    <source>
        <dbReference type="Proteomes" id="UP001187734"/>
    </source>
</evidence>
<dbReference type="AlphaFoldDB" id="A0AAE8MEV8"/>
<sequence length="425" mass="48243">MSSSPESPVAQASMDQIVFDPNFSASLISFFNVALRPLIDEVRHLRGERSELEGCAPLVQILNSQIQALQQTIQEYLSPGPEKVYEPERHVMKIVIGDDIEAIQARSRQTLLQYVRNIKPEYQDVISVEFVNLESLYDAFGFTHATRTMRDTYLLEIRDYNPWGRTQGITGGDQPDERAEMDLLVRQNFPELSRGRVLRAKVSFKRVLLETSDLGDALKLDGSEKTIYGQLYTLRAIGPQGTPLFCYNCGKPAHFKYQCTAYQRCSRCSGEHDTRECPVRDRAHFSCPNCGGPHAAWDTACTDRNSHYLTPPTLFDDRFFEGKASLPPSSFHIIIENKSFPTLEEALDYHYEVTHCEGPIREISAERAMAVDPELKQAEGLPPRPVRLFFSLARHTTPDSLSLIETFHVKHGPEVIVDTGFWGWR</sequence>
<evidence type="ECO:0000313" key="3">
    <source>
        <dbReference type="EMBL" id="SPJ79816.1"/>
    </source>
</evidence>
<dbReference type="EMBL" id="ONZP01000283">
    <property type="protein sequence ID" value="SPJ79816.1"/>
    <property type="molecule type" value="Genomic_DNA"/>
</dbReference>
<dbReference type="InterPro" id="IPR001878">
    <property type="entry name" value="Znf_CCHC"/>
</dbReference>
<dbReference type="PROSITE" id="PS50158">
    <property type="entry name" value="ZF_CCHC"/>
    <property type="match status" value="1"/>
</dbReference>
<proteinExistence type="predicted"/>
<dbReference type="Proteomes" id="UP001187734">
    <property type="component" value="Unassembled WGS sequence"/>
</dbReference>
<evidence type="ECO:0000259" key="2">
    <source>
        <dbReference type="PROSITE" id="PS50158"/>
    </source>
</evidence>
<feature type="domain" description="CCHC-type" evidence="2">
    <location>
        <begin position="246"/>
        <end position="259"/>
    </location>
</feature>
<comment type="caution">
    <text evidence="3">The sequence shown here is derived from an EMBL/GenBank/DDBJ whole genome shotgun (WGS) entry which is preliminary data.</text>
</comment>
<keyword evidence="1" id="KW-0863">Zinc-finger</keyword>
<keyword evidence="1" id="KW-0862">Zinc</keyword>
<dbReference type="GO" id="GO:0003676">
    <property type="term" value="F:nucleic acid binding"/>
    <property type="evidence" value="ECO:0007669"/>
    <property type="project" value="InterPro"/>
</dbReference>
<organism evidence="3 4">
    <name type="scientific">Fusarium torulosum</name>
    <dbReference type="NCBI Taxonomy" id="33205"/>
    <lineage>
        <taxon>Eukaryota</taxon>
        <taxon>Fungi</taxon>
        <taxon>Dikarya</taxon>
        <taxon>Ascomycota</taxon>
        <taxon>Pezizomycotina</taxon>
        <taxon>Sordariomycetes</taxon>
        <taxon>Hypocreomycetidae</taxon>
        <taxon>Hypocreales</taxon>
        <taxon>Nectriaceae</taxon>
        <taxon>Fusarium</taxon>
    </lineage>
</organism>
<keyword evidence="4" id="KW-1185">Reference proteome</keyword>
<reference evidence="3" key="1">
    <citation type="submission" date="2018-03" db="EMBL/GenBank/DDBJ databases">
        <authorList>
            <person name="Guldener U."/>
        </authorList>
    </citation>
    <scope>NUCLEOTIDE SEQUENCE</scope>
</reference>
<gene>
    <name evidence="3" type="ORF">FTOL_08207</name>
</gene>
<accession>A0AAE8MEV8</accession>